<evidence type="ECO:0000313" key="2">
    <source>
        <dbReference type="EMBL" id="KAA3471135.1"/>
    </source>
</evidence>
<dbReference type="PANTHER" id="PTHR46890:SF48">
    <property type="entry name" value="RNA-DIRECTED DNA POLYMERASE"/>
    <property type="match status" value="1"/>
</dbReference>
<keyword evidence="3" id="KW-1185">Reference proteome</keyword>
<organism evidence="2 3">
    <name type="scientific">Gossypium australe</name>
    <dbReference type="NCBI Taxonomy" id="47621"/>
    <lineage>
        <taxon>Eukaryota</taxon>
        <taxon>Viridiplantae</taxon>
        <taxon>Streptophyta</taxon>
        <taxon>Embryophyta</taxon>
        <taxon>Tracheophyta</taxon>
        <taxon>Spermatophyta</taxon>
        <taxon>Magnoliopsida</taxon>
        <taxon>eudicotyledons</taxon>
        <taxon>Gunneridae</taxon>
        <taxon>Pentapetalae</taxon>
        <taxon>rosids</taxon>
        <taxon>malvids</taxon>
        <taxon>Malvales</taxon>
        <taxon>Malvaceae</taxon>
        <taxon>Malvoideae</taxon>
        <taxon>Gossypium</taxon>
    </lineage>
</organism>
<keyword evidence="2" id="KW-0695">RNA-directed DNA polymerase</keyword>
<evidence type="ECO:0000313" key="3">
    <source>
        <dbReference type="Proteomes" id="UP000325315"/>
    </source>
</evidence>
<dbReference type="Pfam" id="PF00078">
    <property type="entry name" value="RVT_1"/>
    <property type="match status" value="1"/>
</dbReference>
<reference evidence="2" key="1">
    <citation type="submission" date="2019-08" db="EMBL/GenBank/DDBJ databases">
        <authorList>
            <person name="Liu F."/>
        </authorList>
    </citation>
    <scope>NUCLEOTIDE SEQUENCE [LARGE SCALE GENOMIC DNA]</scope>
    <source>
        <strain evidence="2">PA1801</strain>
        <tissue evidence="2">Leaf</tissue>
    </source>
</reference>
<keyword evidence="2" id="KW-0808">Transferase</keyword>
<name>A0A5B6VQ98_9ROSI</name>
<feature type="domain" description="Reverse transcriptase" evidence="1">
    <location>
        <begin position="12"/>
        <end position="114"/>
    </location>
</feature>
<dbReference type="EMBL" id="SMMG02000006">
    <property type="protein sequence ID" value="KAA3471135.1"/>
    <property type="molecule type" value="Genomic_DNA"/>
</dbReference>
<comment type="caution">
    <text evidence="2">The sequence shown here is derived from an EMBL/GenBank/DDBJ whole genome shotgun (WGS) entry which is preliminary data.</text>
</comment>
<dbReference type="PANTHER" id="PTHR46890">
    <property type="entry name" value="NON-LTR RETROLELEMENT REVERSE TRANSCRIPTASE-LIKE PROTEIN-RELATED"/>
    <property type="match status" value="1"/>
</dbReference>
<sequence>MECISSISYFVVLNRETREVVTLARGFRQGDPLSPYLFLICNEGLSTLMRLTMMDGLLKGAKIYRQRPEISHLLFADDCILFGKATKERALVLKQILQEYEKSSGQCVNFDKSFKHTITTKKNDL</sequence>
<dbReference type="InterPro" id="IPR043502">
    <property type="entry name" value="DNA/RNA_pol_sf"/>
</dbReference>
<dbReference type="InterPro" id="IPR052343">
    <property type="entry name" value="Retrotransposon-Effector_Assoc"/>
</dbReference>
<evidence type="ECO:0000259" key="1">
    <source>
        <dbReference type="Pfam" id="PF00078"/>
    </source>
</evidence>
<gene>
    <name evidence="2" type="ORF">EPI10_016787</name>
</gene>
<accession>A0A5B6VQ98</accession>
<protein>
    <submittedName>
        <fullName evidence="2">LINE-1 reverse transcriptase isogeny</fullName>
    </submittedName>
</protein>
<dbReference type="Proteomes" id="UP000325315">
    <property type="component" value="Unassembled WGS sequence"/>
</dbReference>
<keyword evidence="2" id="KW-0548">Nucleotidyltransferase</keyword>
<dbReference type="GO" id="GO:0003964">
    <property type="term" value="F:RNA-directed DNA polymerase activity"/>
    <property type="evidence" value="ECO:0007669"/>
    <property type="project" value="UniProtKB-KW"/>
</dbReference>
<dbReference type="AlphaFoldDB" id="A0A5B6VQ98"/>
<dbReference type="InterPro" id="IPR000477">
    <property type="entry name" value="RT_dom"/>
</dbReference>
<dbReference type="OrthoDB" id="1936608at2759"/>
<dbReference type="SUPFAM" id="SSF56672">
    <property type="entry name" value="DNA/RNA polymerases"/>
    <property type="match status" value="1"/>
</dbReference>
<proteinExistence type="predicted"/>